<evidence type="ECO:0000313" key="2">
    <source>
        <dbReference type="Proteomes" id="UP001589774"/>
    </source>
</evidence>
<dbReference type="GO" id="GO:0003677">
    <property type="term" value="F:DNA binding"/>
    <property type="evidence" value="ECO:0007669"/>
    <property type="project" value="UniProtKB-KW"/>
</dbReference>
<dbReference type="EMBL" id="JBHLWO010000002">
    <property type="protein sequence ID" value="MFC0319955.1"/>
    <property type="molecule type" value="Genomic_DNA"/>
</dbReference>
<comment type="caution">
    <text evidence="1">The sequence shown here is derived from an EMBL/GenBank/DDBJ whole genome shotgun (WGS) entry which is preliminary data.</text>
</comment>
<proteinExistence type="predicted"/>
<evidence type="ECO:0000313" key="1">
    <source>
        <dbReference type="EMBL" id="MFC0319955.1"/>
    </source>
</evidence>
<dbReference type="Proteomes" id="UP001589774">
    <property type="component" value="Unassembled WGS sequence"/>
</dbReference>
<dbReference type="RefSeq" id="WP_130855427.1">
    <property type="nucleotide sequence ID" value="NZ_JBHLWO010000002.1"/>
</dbReference>
<protein>
    <submittedName>
        <fullName evidence="1">MmcQ/YjbR family DNA-binding protein</fullName>
    </submittedName>
</protein>
<keyword evidence="2" id="KW-1185">Reference proteome</keyword>
<accession>A0ABV6HM36</accession>
<sequence length="120" mass="13945">MQTDYPFFLHVIRRAVSALPEVQERLCHGTPAFYAGNKIFARIQDDYESIAVYTKKKDFWLKKDPTIYFTTSHFDGYDYVLIALASADPDELNKLLLEGWLARATKRAVNEYEHLRHGSD</sequence>
<organism evidence="1 2">
    <name type="scientific">Olivibacter oleidegradans</name>
    <dbReference type="NCBI Taxonomy" id="760123"/>
    <lineage>
        <taxon>Bacteria</taxon>
        <taxon>Pseudomonadati</taxon>
        <taxon>Bacteroidota</taxon>
        <taxon>Sphingobacteriia</taxon>
        <taxon>Sphingobacteriales</taxon>
        <taxon>Sphingobacteriaceae</taxon>
        <taxon>Olivibacter</taxon>
    </lineage>
</organism>
<name>A0ABV6HM36_9SPHI</name>
<keyword evidence="1" id="KW-0238">DNA-binding</keyword>
<dbReference type="InterPro" id="IPR058532">
    <property type="entry name" value="YjbR/MT2646/Rv2570-like"/>
</dbReference>
<dbReference type="Pfam" id="PF04237">
    <property type="entry name" value="YjbR"/>
    <property type="match status" value="1"/>
</dbReference>
<reference evidence="1 2" key="1">
    <citation type="submission" date="2024-09" db="EMBL/GenBank/DDBJ databases">
        <authorList>
            <person name="Sun Q."/>
            <person name="Mori K."/>
        </authorList>
    </citation>
    <scope>NUCLEOTIDE SEQUENCE [LARGE SCALE GENOMIC DNA]</scope>
    <source>
        <strain evidence="1 2">CCM 7765</strain>
    </source>
</reference>
<gene>
    <name evidence="1" type="ORF">ACFFI0_16645</name>
</gene>